<organism evidence="1 2">
    <name type="scientific">Leptospira tipperaryensis</name>
    <dbReference type="NCBI Taxonomy" id="2564040"/>
    <lineage>
        <taxon>Bacteria</taxon>
        <taxon>Pseudomonadati</taxon>
        <taxon>Spirochaetota</taxon>
        <taxon>Spirochaetia</taxon>
        <taxon>Leptospirales</taxon>
        <taxon>Leptospiraceae</taxon>
        <taxon>Leptospira</taxon>
    </lineage>
</organism>
<dbReference type="AlphaFoldDB" id="A0A1D7V0Q9"/>
<evidence type="ECO:0000313" key="2">
    <source>
        <dbReference type="Proteomes" id="UP000094197"/>
    </source>
</evidence>
<reference evidence="1 2" key="1">
    <citation type="submission" date="2016-04" db="EMBL/GenBank/DDBJ databases">
        <title>Complete genome seqeunce of Leptospira alstonii serovar Room22.</title>
        <authorList>
            <person name="Nally J.E."/>
            <person name="Bayles D.O."/>
            <person name="Hurley D."/>
            <person name="Fanning S."/>
            <person name="McMahon B.J."/>
            <person name="Arent Z."/>
        </authorList>
    </citation>
    <scope>NUCLEOTIDE SEQUENCE [LARGE SCALE GENOMIC DNA]</scope>
    <source>
        <strain evidence="1 2">GWTS #1</strain>
    </source>
</reference>
<proteinExistence type="predicted"/>
<dbReference type="EMBL" id="CP015217">
    <property type="protein sequence ID" value="AOP35410.1"/>
    <property type="molecule type" value="Genomic_DNA"/>
</dbReference>
<dbReference type="KEGG" id="laj:A0128_17125"/>
<dbReference type="Proteomes" id="UP000094197">
    <property type="component" value="Chromosome 1"/>
</dbReference>
<evidence type="ECO:0000313" key="1">
    <source>
        <dbReference type="EMBL" id="AOP35410.1"/>
    </source>
</evidence>
<sequence length="77" mass="8875">MASSIANPRLSDYNSGNKFVQNEFLIRLFFKYSNCGIINNRCKKGSSRLSFLRLTEFTKRGNLNSKKLSYSVMDLIK</sequence>
<keyword evidence="2" id="KW-1185">Reference proteome</keyword>
<accession>A0A1D7V0Q9</accession>
<name>A0A1D7V0Q9_9LEPT</name>
<gene>
    <name evidence="1" type="ORF">A0128_17125</name>
</gene>
<protein>
    <submittedName>
        <fullName evidence="1">Uncharacterized protein</fullName>
    </submittedName>
</protein>